<dbReference type="Pfam" id="PF06325">
    <property type="entry name" value="PrmA"/>
    <property type="match status" value="1"/>
</dbReference>
<dbReference type="RefSeq" id="WP_073375987.1">
    <property type="nucleotide sequence ID" value="NZ_FQXS01000012.1"/>
</dbReference>
<dbReference type="OrthoDB" id="9785995at2"/>
<keyword evidence="4" id="KW-1185">Reference proteome</keyword>
<keyword evidence="1 3" id="KW-0489">Methyltransferase</keyword>
<dbReference type="AlphaFoldDB" id="A0A1M5WCX0"/>
<dbReference type="CDD" id="cd02440">
    <property type="entry name" value="AdoMet_MTases"/>
    <property type="match status" value="1"/>
</dbReference>
<organism evidence="3 4">
    <name type="scientific">Desulfofustis glycolicus DSM 9705</name>
    <dbReference type="NCBI Taxonomy" id="1121409"/>
    <lineage>
        <taxon>Bacteria</taxon>
        <taxon>Pseudomonadati</taxon>
        <taxon>Thermodesulfobacteriota</taxon>
        <taxon>Desulfobulbia</taxon>
        <taxon>Desulfobulbales</taxon>
        <taxon>Desulfocapsaceae</taxon>
        <taxon>Desulfofustis</taxon>
    </lineage>
</organism>
<protein>
    <submittedName>
        <fullName evidence="3">Ribosomal protein L11 methyltransferase</fullName>
    </submittedName>
</protein>
<dbReference type="EMBL" id="FQXS01000012">
    <property type="protein sequence ID" value="SHH85268.1"/>
    <property type="molecule type" value="Genomic_DNA"/>
</dbReference>
<dbReference type="GO" id="GO:0008276">
    <property type="term" value="F:protein methyltransferase activity"/>
    <property type="evidence" value="ECO:0007669"/>
    <property type="project" value="TreeGrafter"/>
</dbReference>
<dbReference type="SUPFAM" id="SSF53335">
    <property type="entry name" value="S-adenosyl-L-methionine-dependent methyltransferases"/>
    <property type="match status" value="1"/>
</dbReference>
<gene>
    <name evidence="3" type="ORF">SAMN02745124_02214</name>
</gene>
<dbReference type="STRING" id="1121409.SAMN02745124_02214"/>
<sequence length="271" mass="30202">MNLLPDTMLSIYCLKGLISDRQTFPQGFLGNWQEDDHSFLFFREPQPDFVADLVHEDAALTLVDYYCMSYRQWQGTTVEPLRIGRFLVTPPWLKAVAGPDEYRLVLDPGLVFGNGTHPTTCACLAAMEIACRAGSVHRLIDLGTGSGLLALAGVKLGCRQVVAVDVNLLAARTTHRNVILNDAQDRVIVVNGRAEVWCGVAADLLVANIGYPVLRDIITGDEFLEQKWFVLSGLQTREAEQIRALLEKLPVVVLRHWHTGRLWHTLLGCVR</sequence>
<dbReference type="GO" id="GO:0005840">
    <property type="term" value="C:ribosome"/>
    <property type="evidence" value="ECO:0007669"/>
    <property type="project" value="UniProtKB-KW"/>
</dbReference>
<name>A0A1M5WCX0_9BACT</name>
<dbReference type="PANTHER" id="PTHR43648:SF1">
    <property type="entry name" value="ELECTRON TRANSFER FLAVOPROTEIN BETA SUBUNIT LYSINE METHYLTRANSFERASE"/>
    <property type="match status" value="1"/>
</dbReference>
<proteinExistence type="predicted"/>
<dbReference type="GO" id="GO:0032259">
    <property type="term" value="P:methylation"/>
    <property type="evidence" value="ECO:0007669"/>
    <property type="project" value="UniProtKB-KW"/>
</dbReference>
<evidence type="ECO:0000313" key="4">
    <source>
        <dbReference type="Proteomes" id="UP000184139"/>
    </source>
</evidence>
<dbReference type="InterPro" id="IPR050078">
    <property type="entry name" value="Ribosomal_L11_MeTrfase_PrmA"/>
</dbReference>
<keyword evidence="3" id="KW-0689">Ribosomal protein</keyword>
<dbReference type="PANTHER" id="PTHR43648">
    <property type="entry name" value="ELECTRON TRANSFER FLAVOPROTEIN BETA SUBUNIT LYSINE METHYLTRANSFERASE"/>
    <property type="match status" value="1"/>
</dbReference>
<accession>A0A1M5WCX0</accession>
<dbReference type="Proteomes" id="UP000184139">
    <property type="component" value="Unassembled WGS sequence"/>
</dbReference>
<evidence type="ECO:0000256" key="1">
    <source>
        <dbReference type="ARBA" id="ARBA00022603"/>
    </source>
</evidence>
<reference evidence="3 4" key="1">
    <citation type="submission" date="2016-11" db="EMBL/GenBank/DDBJ databases">
        <authorList>
            <person name="Jaros S."/>
            <person name="Januszkiewicz K."/>
            <person name="Wedrychowicz H."/>
        </authorList>
    </citation>
    <scope>NUCLEOTIDE SEQUENCE [LARGE SCALE GENOMIC DNA]</scope>
    <source>
        <strain evidence="3 4">DSM 9705</strain>
    </source>
</reference>
<keyword evidence="2 3" id="KW-0808">Transferase</keyword>
<dbReference type="Gene3D" id="3.40.50.150">
    <property type="entry name" value="Vaccinia Virus protein VP39"/>
    <property type="match status" value="1"/>
</dbReference>
<evidence type="ECO:0000313" key="3">
    <source>
        <dbReference type="EMBL" id="SHH85268.1"/>
    </source>
</evidence>
<dbReference type="InterPro" id="IPR029063">
    <property type="entry name" value="SAM-dependent_MTases_sf"/>
</dbReference>
<evidence type="ECO:0000256" key="2">
    <source>
        <dbReference type="ARBA" id="ARBA00022679"/>
    </source>
</evidence>
<keyword evidence="3" id="KW-0687">Ribonucleoprotein</keyword>